<keyword evidence="1" id="KW-0732">Signal</keyword>
<accession>A0ABT9FEG6</accession>
<dbReference type="RefSeq" id="WP_305472177.1">
    <property type="nucleotide sequence ID" value="NZ_JAUYVT010000009.1"/>
</dbReference>
<organism evidence="2 3">
    <name type="scientific">Pseudoalteromonas marina</name>
    <dbReference type="NCBI Taxonomy" id="267375"/>
    <lineage>
        <taxon>Bacteria</taxon>
        <taxon>Pseudomonadati</taxon>
        <taxon>Pseudomonadota</taxon>
        <taxon>Gammaproteobacteria</taxon>
        <taxon>Alteromonadales</taxon>
        <taxon>Pseudoalteromonadaceae</taxon>
        <taxon>Pseudoalteromonas</taxon>
    </lineage>
</organism>
<evidence type="ECO:0000313" key="3">
    <source>
        <dbReference type="Proteomes" id="UP001177212"/>
    </source>
</evidence>
<protein>
    <submittedName>
        <fullName evidence="2">Transporter substrate-binding domain-containing protein</fullName>
    </submittedName>
</protein>
<name>A0ABT9FEG6_9GAMM</name>
<sequence>MQSRFSVLFLLTCFMLSTACFSNQNTLTFNRPDNVPQANYVLELLTLAYKDIGYEIHLIDFNPQNALRAANNGTLDGQLGRDNSIEVDFPNLLPVNYPLFKFKLILYKNCQQSILNRLDNVAILADCPIQAQYIKNTQFDGNVIEVKNISTQLNLLTQEKVKGILLLDFASDSLPIQHPDVCYQKETLRVTPVYHYLNKQNAHLIEGLDAALNKLHNNGTAYALKAKYNMYD</sequence>
<dbReference type="Proteomes" id="UP001177212">
    <property type="component" value="Unassembled WGS sequence"/>
</dbReference>
<comment type="caution">
    <text evidence="2">The sequence shown here is derived from an EMBL/GenBank/DDBJ whole genome shotgun (WGS) entry which is preliminary data.</text>
</comment>
<feature type="signal peptide" evidence="1">
    <location>
        <begin position="1"/>
        <end position="22"/>
    </location>
</feature>
<evidence type="ECO:0000313" key="2">
    <source>
        <dbReference type="EMBL" id="MDP2565179.1"/>
    </source>
</evidence>
<dbReference type="PROSITE" id="PS51257">
    <property type="entry name" value="PROKAR_LIPOPROTEIN"/>
    <property type="match status" value="1"/>
</dbReference>
<evidence type="ECO:0000256" key="1">
    <source>
        <dbReference type="SAM" id="SignalP"/>
    </source>
</evidence>
<keyword evidence="3" id="KW-1185">Reference proteome</keyword>
<feature type="chain" id="PRO_5045802395" evidence="1">
    <location>
        <begin position="23"/>
        <end position="232"/>
    </location>
</feature>
<reference evidence="2" key="1">
    <citation type="submission" date="2023-07" db="EMBL/GenBank/DDBJ databases">
        <title>Genome content predicts the carbon catabolic preferences of heterotrophic bacteria.</title>
        <authorList>
            <person name="Gralka M."/>
        </authorList>
    </citation>
    <scope>NUCLEOTIDE SEQUENCE</scope>
    <source>
        <strain evidence="2">4G09</strain>
    </source>
</reference>
<proteinExistence type="predicted"/>
<dbReference type="SUPFAM" id="SSF53850">
    <property type="entry name" value="Periplasmic binding protein-like II"/>
    <property type="match status" value="1"/>
</dbReference>
<gene>
    <name evidence="2" type="ORF">Q8W34_11105</name>
</gene>
<dbReference type="Gene3D" id="3.40.190.10">
    <property type="entry name" value="Periplasmic binding protein-like II"/>
    <property type="match status" value="2"/>
</dbReference>
<dbReference type="EMBL" id="JAUYVT010000009">
    <property type="protein sequence ID" value="MDP2565179.1"/>
    <property type="molecule type" value="Genomic_DNA"/>
</dbReference>